<reference evidence="1 2" key="1">
    <citation type="submission" date="2019-06" db="EMBL/GenBank/DDBJ databases">
        <title>Complete genome sequence of Methanoculleus chikugoensis strain MG62.</title>
        <authorList>
            <person name="Asakawa S."/>
            <person name="Dianou D."/>
        </authorList>
    </citation>
    <scope>NUCLEOTIDE SEQUENCE [LARGE SCALE GENOMIC DNA]</scope>
    <source>
        <strain evidence="1 2">MG62</strain>
    </source>
</reference>
<evidence type="ECO:0000313" key="1">
    <source>
        <dbReference type="EMBL" id="BBL69236.1"/>
    </source>
</evidence>
<protein>
    <submittedName>
        <fullName evidence="1">Uncharacterized protein</fullName>
    </submittedName>
</protein>
<dbReference type="EMBL" id="AP019781">
    <property type="protein sequence ID" value="BBL69236.1"/>
    <property type="molecule type" value="Genomic_DNA"/>
</dbReference>
<sequence length="110" mass="12242">MDEVITGCDNPLFMGPTVKLDLTTILQATGELQHFLDLGAARLRAEGTLPEEASEELIFSMADELEEHLQTMRDRQGSASIGDLRVWTRAWIDDRQESLARNPSRGGDRG</sequence>
<name>A0ABN5XMN1_9EURY</name>
<evidence type="ECO:0000313" key="2">
    <source>
        <dbReference type="Proteomes" id="UP000824969"/>
    </source>
</evidence>
<organism evidence="1 2">
    <name type="scientific">Methanoculleus chikugoensis</name>
    <dbReference type="NCBI Taxonomy" id="118126"/>
    <lineage>
        <taxon>Archaea</taxon>
        <taxon>Methanobacteriati</taxon>
        <taxon>Methanobacteriota</taxon>
        <taxon>Stenosarchaea group</taxon>
        <taxon>Methanomicrobia</taxon>
        <taxon>Methanomicrobiales</taxon>
        <taxon>Methanomicrobiaceae</taxon>
        <taxon>Methanoculleus</taxon>
    </lineage>
</organism>
<dbReference type="GeneID" id="66131960"/>
<dbReference type="Proteomes" id="UP000824969">
    <property type="component" value="Chromosome"/>
</dbReference>
<accession>A0ABN5XMN1</accession>
<proteinExistence type="predicted"/>
<keyword evidence="2" id="KW-1185">Reference proteome</keyword>
<gene>
    <name evidence="1" type="ORF">MchiMG62_24170</name>
</gene>
<dbReference type="RefSeq" id="WP_244987717.1">
    <property type="nucleotide sequence ID" value="NZ_AP019781.1"/>
</dbReference>